<evidence type="ECO:0000313" key="2">
    <source>
        <dbReference type="Proteomes" id="UP000604475"/>
    </source>
</evidence>
<dbReference type="AlphaFoldDB" id="A0A937RT53"/>
<dbReference type="RefSeq" id="WP_203006083.1">
    <property type="nucleotide sequence ID" value="NZ_JADWYU010000028.1"/>
</dbReference>
<reference evidence="1" key="1">
    <citation type="submission" date="2020-12" db="EMBL/GenBank/DDBJ databases">
        <title>Genomic characterization of non-nitrogen-fixing Frankia strains.</title>
        <authorList>
            <person name="Carlos-Shanley C."/>
            <person name="Guerra T."/>
            <person name="Hahn D."/>
        </authorList>
    </citation>
    <scope>NUCLEOTIDE SEQUENCE</scope>
    <source>
        <strain evidence="1">CN6</strain>
    </source>
</reference>
<keyword evidence="2" id="KW-1185">Reference proteome</keyword>
<proteinExistence type="predicted"/>
<protein>
    <recommendedName>
        <fullName evidence="3">Condensation domain-containing protein</fullName>
    </recommendedName>
</protein>
<evidence type="ECO:0000313" key="1">
    <source>
        <dbReference type="EMBL" id="MBL7632874.1"/>
    </source>
</evidence>
<dbReference type="Proteomes" id="UP000604475">
    <property type="component" value="Unassembled WGS sequence"/>
</dbReference>
<gene>
    <name evidence="1" type="ORF">I7412_38120</name>
</gene>
<dbReference type="InterPro" id="IPR023213">
    <property type="entry name" value="CAT-like_dom_sf"/>
</dbReference>
<organism evidence="1 2">
    <name type="scientific">Frankia nepalensis</name>
    <dbReference type="NCBI Taxonomy" id="1836974"/>
    <lineage>
        <taxon>Bacteria</taxon>
        <taxon>Bacillati</taxon>
        <taxon>Actinomycetota</taxon>
        <taxon>Actinomycetes</taxon>
        <taxon>Frankiales</taxon>
        <taxon>Frankiaceae</taxon>
        <taxon>Frankia</taxon>
    </lineage>
</organism>
<sequence length="119" mass="13879">MRARLAQERMINFDGGVPRRAIAERAPHSSRRAAWTYQQLTPERVIYDLCLAITFEGPVDDTALPEVFELVGRRHKVLRAACHADHLVERYQRAHSELPTRRHRIGLCEQPEAENRRRN</sequence>
<accession>A0A937RT53</accession>
<dbReference type="EMBL" id="JAEACQ010000354">
    <property type="protein sequence ID" value="MBL7632874.1"/>
    <property type="molecule type" value="Genomic_DNA"/>
</dbReference>
<dbReference type="Gene3D" id="3.30.559.10">
    <property type="entry name" value="Chloramphenicol acetyltransferase-like domain"/>
    <property type="match status" value="1"/>
</dbReference>
<evidence type="ECO:0008006" key="3">
    <source>
        <dbReference type="Google" id="ProtNLM"/>
    </source>
</evidence>
<dbReference type="SUPFAM" id="SSF52777">
    <property type="entry name" value="CoA-dependent acyltransferases"/>
    <property type="match status" value="1"/>
</dbReference>
<comment type="caution">
    <text evidence="1">The sequence shown here is derived from an EMBL/GenBank/DDBJ whole genome shotgun (WGS) entry which is preliminary data.</text>
</comment>
<name>A0A937RT53_9ACTN</name>